<comment type="caution">
    <text evidence="1">The sequence shown here is derived from an EMBL/GenBank/DDBJ whole genome shotgun (WGS) entry which is preliminary data.</text>
</comment>
<protein>
    <submittedName>
        <fullName evidence="1">Uncharacterized protein</fullName>
    </submittedName>
</protein>
<sequence>MLKKEIYNKNRVLSPFYTSTMSYENDIFDLLRIDPNHFEECVRNHKTYALLLRNWIKECSEQNTPTNKVAKNIVQSGVLYYMGLTPTLKFRT</sequence>
<dbReference type="RefSeq" id="WP_143915206.1">
    <property type="nucleotide sequence ID" value="NZ_CANMXV010000003.1"/>
</dbReference>
<evidence type="ECO:0000313" key="2">
    <source>
        <dbReference type="Proteomes" id="UP000318833"/>
    </source>
</evidence>
<reference evidence="1 2" key="1">
    <citation type="submission" date="2019-07" db="EMBL/GenBank/DDBJ databases">
        <title>The draft genome sequence of Aquimarina algiphila M91.</title>
        <authorList>
            <person name="Meng X."/>
        </authorList>
    </citation>
    <scope>NUCLEOTIDE SEQUENCE [LARGE SCALE GENOMIC DNA]</scope>
    <source>
        <strain evidence="1 2">M91</strain>
    </source>
</reference>
<organism evidence="1 2">
    <name type="scientific">Aquimarina algiphila</name>
    <dbReference type="NCBI Taxonomy" id="2047982"/>
    <lineage>
        <taxon>Bacteria</taxon>
        <taxon>Pseudomonadati</taxon>
        <taxon>Bacteroidota</taxon>
        <taxon>Flavobacteriia</taxon>
        <taxon>Flavobacteriales</taxon>
        <taxon>Flavobacteriaceae</taxon>
        <taxon>Aquimarina</taxon>
    </lineage>
</organism>
<accession>A0A554VRK5</accession>
<gene>
    <name evidence="1" type="ORF">FOF46_01240</name>
</gene>
<proteinExistence type="predicted"/>
<dbReference type="EMBL" id="VLNR01000002">
    <property type="protein sequence ID" value="TSE11282.1"/>
    <property type="molecule type" value="Genomic_DNA"/>
</dbReference>
<dbReference type="Proteomes" id="UP000318833">
    <property type="component" value="Unassembled WGS sequence"/>
</dbReference>
<name>A0A554VRK5_9FLAO</name>
<dbReference type="OrthoDB" id="1164905at2"/>
<evidence type="ECO:0000313" key="1">
    <source>
        <dbReference type="EMBL" id="TSE11282.1"/>
    </source>
</evidence>
<keyword evidence="2" id="KW-1185">Reference proteome</keyword>
<dbReference type="AlphaFoldDB" id="A0A554VRK5"/>